<dbReference type="AlphaFoldDB" id="A0A0F9CMB6"/>
<proteinExistence type="predicted"/>
<sequence>KFVDPKFDCYNWDYRYTIRPKEFYNKIRRMDYARKRDMK</sequence>
<dbReference type="EMBL" id="LAZR01043556">
    <property type="protein sequence ID" value="KKL06791.1"/>
    <property type="molecule type" value="Genomic_DNA"/>
</dbReference>
<organism evidence="1">
    <name type="scientific">marine sediment metagenome</name>
    <dbReference type="NCBI Taxonomy" id="412755"/>
    <lineage>
        <taxon>unclassified sequences</taxon>
        <taxon>metagenomes</taxon>
        <taxon>ecological metagenomes</taxon>
    </lineage>
</organism>
<name>A0A0F9CMB6_9ZZZZ</name>
<accession>A0A0F9CMB6</accession>
<comment type="caution">
    <text evidence="1">The sequence shown here is derived from an EMBL/GenBank/DDBJ whole genome shotgun (WGS) entry which is preliminary data.</text>
</comment>
<evidence type="ECO:0000313" key="1">
    <source>
        <dbReference type="EMBL" id="KKL06791.1"/>
    </source>
</evidence>
<feature type="non-terminal residue" evidence="1">
    <location>
        <position position="1"/>
    </location>
</feature>
<gene>
    <name evidence="1" type="ORF">LCGC14_2592550</name>
</gene>
<protein>
    <submittedName>
        <fullName evidence="1">Uncharacterized protein</fullName>
    </submittedName>
</protein>
<reference evidence="1" key="1">
    <citation type="journal article" date="2015" name="Nature">
        <title>Complex archaea that bridge the gap between prokaryotes and eukaryotes.</title>
        <authorList>
            <person name="Spang A."/>
            <person name="Saw J.H."/>
            <person name="Jorgensen S.L."/>
            <person name="Zaremba-Niedzwiedzka K."/>
            <person name="Martijn J."/>
            <person name="Lind A.E."/>
            <person name="van Eijk R."/>
            <person name="Schleper C."/>
            <person name="Guy L."/>
            <person name="Ettema T.J."/>
        </authorList>
    </citation>
    <scope>NUCLEOTIDE SEQUENCE</scope>
</reference>